<organism evidence="1 2">
    <name type="scientific">Hibiscus sabdariffa</name>
    <name type="common">roselle</name>
    <dbReference type="NCBI Taxonomy" id="183260"/>
    <lineage>
        <taxon>Eukaryota</taxon>
        <taxon>Viridiplantae</taxon>
        <taxon>Streptophyta</taxon>
        <taxon>Embryophyta</taxon>
        <taxon>Tracheophyta</taxon>
        <taxon>Spermatophyta</taxon>
        <taxon>Magnoliopsida</taxon>
        <taxon>eudicotyledons</taxon>
        <taxon>Gunneridae</taxon>
        <taxon>Pentapetalae</taxon>
        <taxon>rosids</taxon>
        <taxon>malvids</taxon>
        <taxon>Malvales</taxon>
        <taxon>Malvaceae</taxon>
        <taxon>Malvoideae</taxon>
        <taxon>Hibiscus</taxon>
    </lineage>
</organism>
<keyword evidence="2" id="KW-1185">Reference proteome</keyword>
<comment type="caution">
    <text evidence="1">The sequence shown here is derived from an EMBL/GenBank/DDBJ whole genome shotgun (WGS) entry which is preliminary data.</text>
</comment>
<evidence type="ECO:0000313" key="2">
    <source>
        <dbReference type="Proteomes" id="UP001472677"/>
    </source>
</evidence>
<reference evidence="1 2" key="1">
    <citation type="journal article" date="2024" name="G3 (Bethesda)">
        <title>Genome assembly of Hibiscus sabdariffa L. provides insights into metabolisms of medicinal natural products.</title>
        <authorList>
            <person name="Kim T."/>
        </authorList>
    </citation>
    <scope>NUCLEOTIDE SEQUENCE [LARGE SCALE GENOMIC DNA]</scope>
    <source>
        <strain evidence="1">TK-2024</strain>
        <tissue evidence="1">Old leaves</tissue>
    </source>
</reference>
<name>A0ABR2F7P4_9ROSI</name>
<gene>
    <name evidence="1" type="ORF">V6N12_029060</name>
</gene>
<proteinExistence type="predicted"/>
<evidence type="ECO:0000313" key="1">
    <source>
        <dbReference type="EMBL" id="KAK8573021.1"/>
    </source>
</evidence>
<protein>
    <submittedName>
        <fullName evidence="1">Uncharacterized protein</fullName>
    </submittedName>
</protein>
<accession>A0ABR2F7P4</accession>
<sequence length="75" mass="8350">MVSVAREQCWFDEGNTWSVRLKVSVVEGGYDASEGHELDSVGSCWWLLAATRKARQGQRPMKISFPLGDAVEHAL</sequence>
<dbReference type="Proteomes" id="UP001472677">
    <property type="component" value="Unassembled WGS sequence"/>
</dbReference>
<dbReference type="EMBL" id="JBBPBM010000008">
    <property type="protein sequence ID" value="KAK8573021.1"/>
    <property type="molecule type" value="Genomic_DNA"/>
</dbReference>